<organism evidence="1">
    <name type="scientific">marine metagenome</name>
    <dbReference type="NCBI Taxonomy" id="408172"/>
    <lineage>
        <taxon>unclassified sequences</taxon>
        <taxon>metagenomes</taxon>
        <taxon>ecological metagenomes</taxon>
    </lineage>
</organism>
<feature type="non-terminal residue" evidence="1">
    <location>
        <position position="1"/>
    </location>
</feature>
<gene>
    <name evidence="1" type="ORF">METZ01_LOCUS282968</name>
</gene>
<name>A0A382KZC0_9ZZZZ</name>
<proteinExistence type="predicted"/>
<accession>A0A382KZC0</accession>
<evidence type="ECO:0000313" key="1">
    <source>
        <dbReference type="EMBL" id="SVC30114.1"/>
    </source>
</evidence>
<dbReference type="EMBL" id="UINC01083936">
    <property type="protein sequence ID" value="SVC30114.1"/>
    <property type="molecule type" value="Genomic_DNA"/>
</dbReference>
<reference evidence="1" key="1">
    <citation type="submission" date="2018-05" db="EMBL/GenBank/DDBJ databases">
        <authorList>
            <person name="Lanie J.A."/>
            <person name="Ng W.-L."/>
            <person name="Kazmierczak K.M."/>
            <person name="Andrzejewski T.M."/>
            <person name="Davidsen T.M."/>
            <person name="Wayne K.J."/>
            <person name="Tettelin H."/>
            <person name="Glass J.I."/>
            <person name="Rusch D."/>
            <person name="Podicherti R."/>
            <person name="Tsui H.-C.T."/>
            <person name="Winkler M.E."/>
        </authorList>
    </citation>
    <scope>NUCLEOTIDE SEQUENCE</scope>
</reference>
<dbReference type="AlphaFoldDB" id="A0A382KZC0"/>
<protein>
    <submittedName>
        <fullName evidence="1">Uncharacterized protein</fullName>
    </submittedName>
</protein>
<sequence length="37" mass="4313">TMSNCELRPMSELCNFKIATEFMRETTPLKGRSQKFS</sequence>